<reference evidence="2 3" key="1">
    <citation type="submission" date="2019-09" db="EMBL/GenBank/DDBJ databases">
        <title>Pimelobacter sp. isolated from Paulinella.</title>
        <authorList>
            <person name="Jeong S.E."/>
        </authorList>
    </citation>
    <scope>NUCLEOTIDE SEQUENCE [LARGE SCALE GENOMIC DNA]</scope>
    <source>
        <strain evidence="2 3">Pch-N</strain>
    </source>
</reference>
<dbReference type="Proteomes" id="UP000449906">
    <property type="component" value="Unassembled WGS sequence"/>
</dbReference>
<dbReference type="EMBL" id="WBVM01000001">
    <property type="protein sequence ID" value="KAB2812624.1"/>
    <property type="molecule type" value="Genomic_DNA"/>
</dbReference>
<feature type="region of interest" description="Disordered" evidence="1">
    <location>
        <begin position="28"/>
        <end position="82"/>
    </location>
</feature>
<feature type="compositionally biased region" description="Low complexity" evidence="1">
    <location>
        <begin position="32"/>
        <end position="54"/>
    </location>
</feature>
<dbReference type="AlphaFoldDB" id="A0A7J5E3W7"/>
<accession>A0A7J5E3W7</accession>
<protein>
    <submittedName>
        <fullName evidence="2">Uncharacterized protein</fullName>
    </submittedName>
</protein>
<organism evidence="2 3">
    <name type="scientific">Nocardioides simplex</name>
    <name type="common">Arthrobacter simplex</name>
    <dbReference type="NCBI Taxonomy" id="2045"/>
    <lineage>
        <taxon>Bacteria</taxon>
        <taxon>Bacillati</taxon>
        <taxon>Actinomycetota</taxon>
        <taxon>Actinomycetes</taxon>
        <taxon>Propionibacteriales</taxon>
        <taxon>Nocardioidaceae</taxon>
        <taxon>Pimelobacter</taxon>
    </lineage>
</organism>
<gene>
    <name evidence="2" type="ORF">F9L07_12800</name>
</gene>
<comment type="caution">
    <text evidence="2">The sequence shown here is derived from an EMBL/GenBank/DDBJ whole genome shotgun (WGS) entry which is preliminary data.</text>
</comment>
<name>A0A7J5E3W7_NOCSI</name>
<evidence type="ECO:0000313" key="3">
    <source>
        <dbReference type="Proteomes" id="UP000449906"/>
    </source>
</evidence>
<evidence type="ECO:0000313" key="2">
    <source>
        <dbReference type="EMBL" id="KAB2812624.1"/>
    </source>
</evidence>
<sequence length="231" mass="24645">MGLVVLAVAALAGIGVGAFVVADRMLDDDSPRAGTRTTAATDTTSPTDGSSPTDEASDPTAPTTGLTAPYSPTDDTGDDVHGDVEVADFPGDWDFKLGDVEHHATLDRSVDHATCGPVEKDAALTRQRCEHAAQWVFTALGGKVRLTQLFLVFDTERHAKAAQTALDDKDLDLPAGSTFPSYAQGRWNSSVYGNIISVTVGTSRTKVDEKRLTSMVNYMNTDFRTALLFSF</sequence>
<evidence type="ECO:0000256" key="1">
    <source>
        <dbReference type="SAM" id="MobiDB-lite"/>
    </source>
</evidence>
<dbReference type="RefSeq" id="WP_151579961.1">
    <property type="nucleotide sequence ID" value="NZ_WBVM01000001.1"/>
</dbReference>
<proteinExistence type="predicted"/>